<protein>
    <submittedName>
        <fullName evidence="1">Uncharacterized protein</fullName>
    </submittedName>
</protein>
<accession>A0A256FN78</accession>
<name>A0A256FN78_9HYPH</name>
<comment type="caution">
    <text evidence="1">The sequence shown here is derived from an EMBL/GenBank/DDBJ whole genome shotgun (WGS) entry which is preliminary data.</text>
</comment>
<gene>
    <name evidence="1" type="ORF">CEV31_2717</name>
</gene>
<proteinExistence type="predicted"/>
<dbReference type="EMBL" id="NNRJ01000049">
    <property type="protein sequence ID" value="OYR15881.1"/>
    <property type="molecule type" value="Genomic_DNA"/>
</dbReference>
<keyword evidence="2" id="KW-1185">Reference proteome</keyword>
<evidence type="ECO:0000313" key="2">
    <source>
        <dbReference type="Proteomes" id="UP000215590"/>
    </source>
</evidence>
<sequence>MDALMLTLSLREFLGPWWAWSYSLSVFSAQFRKGIAL</sequence>
<organism evidence="1 2">
    <name type="scientific">Brucella thiophenivorans</name>
    <dbReference type="NCBI Taxonomy" id="571255"/>
    <lineage>
        <taxon>Bacteria</taxon>
        <taxon>Pseudomonadati</taxon>
        <taxon>Pseudomonadota</taxon>
        <taxon>Alphaproteobacteria</taxon>
        <taxon>Hyphomicrobiales</taxon>
        <taxon>Brucellaceae</taxon>
        <taxon>Brucella/Ochrobactrum group</taxon>
        <taxon>Brucella</taxon>
    </lineage>
</organism>
<evidence type="ECO:0000313" key="1">
    <source>
        <dbReference type="EMBL" id="OYR15881.1"/>
    </source>
</evidence>
<dbReference type="Proteomes" id="UP000215590">
    <property type="component" value="Unassembled WGS sequence"/>
</dbReference>
<dbReference type="AlphaFoldDB" id="A0A256FN78"/>
<reference evidence="1 2" key="1">
    <citation type="submission" date="2017-07" db="EMBL/GenBank/DDBJ databases">
        <title>Phylogenetic study on the rhizospheric bacterium Ochrobactrum sp. A44.</title>
        <authorList>
            <person name="Krzyzanowska D.M."/>
            <person name="Ossowicki A."/>
            <person name="Rajewska M."/>
            <person name="Maciag T."/>
            <person name="Kaczynski Z."/>
            <person name="Czerwicka M."/>
            <person name="Jafra S."/>
        </authorList>
    </citation>
    <scope>NUCLEOTIDE SEQUENCE [LARGE SCALE GENOMIC DNA]</scope>
    <source>
        <strain evidence="1 2">DSM 7216</strain>
    </source>
</reference>